<dbReference type="InterPro" id="IPR053728">
    <property type="entry name" value="Alginate_Permeability_Chnl"/>
</dbReference>
<dbReference type="PROSITE" id="PS51257">
    <property type="entry name" value="PROKAR_LIPOPROTEIN"/>
    <property type="match status" value="1"/>
</dbReference>
<dbReference type="InterPro" id="IPR025388">
    <property type="entry name" value="Alginate_export_dom"/>
</dbReference>
<gene>
    <name evidence="3" type="ORF">E2493_03700</name>
</gene>
<organism evidence="3 4">
    <name type="scientific">Sphingomonas parva</name>
    <dbReference type="NCBI Taxonomy" id="2555898"/>
    <lineage>
        <taxon>Bacteria</taxon>
        <taxon>Pseudomonadati</taxon>
        <taxon>Pseudomonadota</taxon>
        <taxon>Alphaproteobacteria</taxon>
        <taxon>Sphingomonadales</taxon>
        <taxon>Sphingomonadaceae</taxon>
        <taxon>Sphingomonas</taxon>
    </lineage>
</organism>
<evidence type="ECO:0000256" key="1">
    <source>
        <dbReference type="SAM" id="SignalP"/>
    </source>
</evidence>
<protein>
    <submittedName>
        <fullName evidence="3">Alginate export family protein</fullName>
    </submittedName>
</protein>
<dbReference type="Proteomes" id="UP000298213">
    <property type="component" value="Unassembled WGS sequence"/>
</dbReference>
<dbReference type="AlphaFoldDB" id="A0A4Y8ZVS7"/>
<dbReference type="Gene3D" id="2.40.160.100">
    <property type="match status" value="1"/>
</dbReference>
<name>A0A4Y8ZVS7_9SPHN</name>
<dbReference type="OrthoDB" id="7439590at2"/>
<dbReference type="Pfam" id="PF13372">
    <property type="entry name" value="Alginate_exp"/>
    <property type="match status" value="1"/>
</dbReference>
<keyword evidence="1" id="KW-0732">Signal</keyword>
<feature type="signal peptide" evidence="1">
    <location>
        <begin position="1"/>
        <end position="27"/>
    </location>
</feature>
<evidence type="ECO:0000259" key="2">
    <source>
        <dbReference type="Pfam" id="PF13372"/>
    </source>
</evidence>
<comment type="caution">
    <text evidence="3">The sequence shown here is derived from an EMBL/GenBank/DDBJ whole genome shotgun (WGS) entry which is preliminary data.</text>
</comment>
<keyword evidence="4" id="KW-1185">Reference proteome</keyword>
<feature type="chain" id="PRO_5021442789" evidence="1">
    <location>
        <begin position="28"/>
        <end position="460"/>
    </location>
</feature>
<evidence type="ECO:0000313" key="3">
    <source>
        <dbReference type="EMBL" id="TFI59587.1"/>
    </source>
</evidence>
<evidence type="ECO:0000313" key="4">
    <source>
        <dbReference type="Proteomes" id="UP000298213"/>
    </source>
</evidence>
<dbReference type="EMBL" id="SPDV01000005">
    <property type="protein sequence ID" value="TFI59587.1"/>
    <property type="molecule type" value="Genomic_DNA"/>
</dbReference>
<reference evidence="3 4" key="1">
    <citation type="submission" date="2019-03" db="EMBL/GenBank/DDBJ databases">
        <title>Genome sequence of Sphingomonas sp. 17J27-24.</title>
        <authorList>
            <person name="Kim M."/>
            <person name="Maeng S."/>
            <person name="Sathiyaraj S."/>
        </authorList>
    </citation>
    <scope>NUCLEOTIDE SEQUENCE [LARGE SCALE GENOMIC DNA]</scope>
    <source>
        <strain evidence="3 4">17J27-24</strain>
    </source>
</reference>
<feature type="domain" description="Alginate export" evidence="2">
    <location>
        <begin position="45"/>
        <end position="442"/>
    </location>
</feature>
<sequence length="460" mass="49600">MTEVRKACLVAAVSGLACFLSHAPAAAAPLQDAIGAGDAWRIKASVRSRTEAIDGQFRPGAPESDFLQSFRSTLLAEYDAGPLRIGAEVTDSRGYGQKRNSSAGTSDINPVELTQAYVALELGDAFAEGSSALLTAGRFTLPIGSKRLLDAAGSSNRIPAYTGVNLDWKSAGGDRLVAFWAMPHLREPDDVESLLDNEVQWDPETTDLQFSGASFTKAKVLGGSVEVYAYALKEKDSAERPTTNRRLFTPGFRIFRAPAAAMLDYELEAAYQFGAVRASKAATDTRDLDVSAWFIHAEAGRTFTGAWKPRLSFLFDQASGDKANAATYNRFDALFGSRRTDFGPVSLFGPVSRANVVSGGVRLEAAPSKRFDTILTARGLWLDSPTDSFGATGVRDRAGTSGRHAGQLFEVRGRYWLIPKVARLDATLAYLDKGSFLEDAPNAPDRGDTRYAGVDLTFDF</sequence>
<proteinExistence type="predicted"/>
<accession>A0A4Y8ZVS7</accession>